<dbReference type="GO" id="GO:0003677">
    <property type="term" value="F:DNA binding"/>
    <property type="evidence" value="ECO:0007669"/>
    <property type="project" value="InterPro"/>
</dbReference>
<dbReference type="NCBIfam" id="NF033559">
    <property type="entry name" value="transpos_IS1634"/>
    <property type="match status" value="1"/>
</dbReference>
<dbReference type="RefSeq" id="WP_165882963.1">
    <property type="nucleotide sequence ID" value="NZ_CP035810.1"/>
</dbReference>
<reference evidence="2 3" key="1">
    <citation type="submission" date="2019-02" db="EMBL/GenBank/DDBJ databases">
        <title>Complete Genome Sequence and Methylome Analysis of Brevibacterium luteolum NEB1784.</title>
        <authorList>
            <person name="Fomenkov A."/>
            <person name="Roberts R.J."/>
        </authorList>
    </citation>
    <scope>NUCLEOTIDE SEQUENCE [LARGE SCALE GENOMIC DNA]</scope>
    <source>
        <strain evidence="2 3">NEB1784</strain>
    </source>
</reference>
<dbReference type="AlphaFoldDB" id="A0A6G8KV08"/>
<evidence type="ECO:0000313" key="2">
    <source>
        <dbReference type="EMBL" id="QIN28453.1"/>
    </source>
</evidence>
<dbReference type="GO" id="GO:0006313">
    <property type="term" value="P:DNA transposition"/>
    <property type="evidence" value="ECO:0007669"/>
    <property type="project" value="InterPro"/>
</dbReference>
<dbReference type="PANTHER" id="PTHR34614">
    <property type="match status" value="1"/>
</dbReference>
<evidence type="ECO:0000259" key="1">
    <source>
        <dbReference type="Pfam" id="PF01609"/>
    </source>
</evidence>
<proteinExistence type="predicted"/>
<dbReference type="PANTHER" id="PTHR34614:SF2">
    <property type="entry name" value="TRANSPOSASE IS4-LIKE DOMAIN-CONTAINING PROTEIN"/>
    <property type="match status" value="1"/>
</dbReference>
<dbReference type="GO" id="GO:0004803">
    <property type="term" value="F:transposase activity"/>
    <property type="evidence" value="ECO:0007669"/>
    <property type="project" value="InterPro"/>
</dbReference>
<dbReference type="InterPro" id="IPR002559">
    <property type="entry name" value="Transposase_11"/>
</dbReference>
<dbReference type="KEGG" id="blut:EW640_03555"/>
<evidence type="ECO:0000313" key="3">
    <source>
        <dbReference type="Proteomes" id="UP000501518"/>
    </source>
</evidence>
<dbReference type="InterPro" id="IPR047654">
    <property type="entry name" value="IS1634_transpos"/>
</dbReference>
<gene>
    <name evidence="2" type="ORF">EW640_03555</name>
</gene>
<dbReference type="InterPro" id="IPR012337">
    <property type="entry name" value="RNaseH-like_sf"/>
</dbReference>
<name>A0A6G8KV08_9MICO</name>
<feature type="domain" description="Transposase IS4-like" evidence="1">
    <location>
        <begin position="192"/>
        <end position="483"/>
    </location>
</feature>
<dbReference type="SUPFAM" id="SSF53098">
    <property type="entry name" value="Ribonuclease H-like"/>
    <property type="match status" value="1"/>
</dbReference>
<dbReference type="Pfam" id="PF01609">
    <property type="entry name" value="DDE_Tnp_1"/>
    <property type="match status" value="1"/>
</dbReference>
<protein>
    <submittedName>
        <fullName evidence="2">IS1634 family transposase</fullName>
    </submittedName>
</protein>
<sequence>MVFIRRVRTKSGATAVQVAEYSRGRQRIIKHIGSAHTEAELGVLLALARGWIDDGQQTLDIDIGFAEMPTQSLVEENGGQAVLLDPEPPVAGRAPAGRVAATPAGILRDVLTAAYRQLGFDRVDDAVFCDLVVARIVEPTSKRDAPRVLRDLGFDAVSYATIKRSLGRIQEQDYRDQIAKACFAYSAATTGLSLLLYDVTTLYFEAEKEDSYRKVGYSKERRVDPQIVIGLLVDRTGFPLEIRSFEGNKAETHTMIPVIKAFQDRHNVADMAVVADAGMLSAKNLQDLDDAGLRFIVGSRQTKAPQDLAKYFHWHGTHHEDGLTVDTITMRRSAPDPDQVPRRAEPVWDPETDTDKWRAVWQYRRKRALRDQATLNQQRNRAIAIIDGERAPKKARFVREKGGKKELDEASYARAMQLAGWKGYSSNIPASIMPAAEVVSSYHDLWHVEQSFRMSKTDLAARPIFHRVRESIEAHLTVVFAALAVSRYVQTRTGLAIGNVVKRLRPLRSATIEINGTQQTFPPHIPAQEKAIIDAIMNGKLTH</sequence>
<dbReference type="Proteomes" id="UP000501518">
    <property type="component" value="Chromosome"/>
</dbReference>
<dbReference type="EMBL" id="CP035810">
    <property type="protein sequence ID" value="QIN28453.1"/>
    <property type="molecule type" value="Genomic_DNA"/>
</dbReference>
<organism evidence="2 3">
    <name type="scientific">Brevibacterium luteolum</name>
    <dbReference type="NCBI Taxonomy" id="199591"/>
    <lineage>
        <taxon>Bacteria</taxon>
        <taxon>Bacillati</taxon>
        <taxon>Actinomycetota</taxon>
        <taxon>Actinomycetes</taxon>
        <taxon>Micrococcales</taxon>
        <taxon>Brevibacteriaceae</taxon>
        <taxon>Brevibacterium</taxon>
    </lineage>
</organism>
<accession>A0A6G8KV08</accession>